<proteinExistence type="predicted"/>
<feature type="transmembrane region" description="Helical" evidence="1">
    <location>
        <begin position="132"/>
        <end position="155"/>
    </location>
</feature>
<keyword evidence="3" id="KW-1185">Reference proteome</keyword>
<organism evidence="2 3">
    <name type="scientific">Homarus americanus</name>
    <name type="common">American lobster</name>
    <dbReference type="NCBI Taxonomy" id="6706"/>
    <lineage>
        <taxon>Eukaryota</taxon>
        <taxon>Metazoa</taxon>
        <taxon>Ecdysozoa</taxon>
        <taxon>Arthropoda</taxon>
        <taxon>Crustacea</taxon>
        <taxon>Multicrustacea</taxon>
        <taxon>Malacostraca</taxon>
        <taxon>Eumalacostraca</taxon>
        <taxon>Eucarida</taxon>
        <taxon>Decapoda</taxon>
        <taxon>Pleocyemata</taxon>
        <taxon>Astacidea</taxon>
        <taxon>Nephropoidea</taxon>
        <taxon>Nephropidae</taxon>
        <taxon>Homarus</taxon>
    </lineage>
</organism>
<dbReference type="EMBL" id="JAHLQT010010910">
    <property type="protein sequence ID" value="KAG7172485.1"/>
    <property type="molecule type" value="Genomic_DNA"/>
</dbReference>
<keyword evidence="1" id="KW-1133">Transmembrane helix</keyword>
<reference evidence="2" key="1">
    <citation type="journal article" date="2021" name="Sci. Adv.">
        <title>The American lobster genome reveals insights on longevity, neural, and immune adaptations.</title>
        <authorList>
            <person name="Polinski J.M."/>
            <person name="Zimin A.V."/>
            <person name="Clark K.F."/>
            <person name="Kohn A.B."/>
            <person name="Sadowski N."/>
            <person name="Timp W."/>
            <person name="Ptitsyn A."/>
            <person name="Khanna P."/>
            <person name="Romanova D.Y."/>
            <person name="Williams P."/>
            <person name="Greenwood S.J."/>
            <person name="Moroz L.L."/>
            <person name="Walt D.R."/>
            <person name="Bodnar A.G."/>
        </authorList>
    </citation>
    <scope>NUCLEOTIDE SEQUENCE</scope>
    <source>
        <strain evidence="2">GMGI-L3</strain>
    </source>
</reference>
<sequence>MGESEDREHPRQKFLRYLDLSVTTVFIINVLVKILDNPDHFTPKEFFFSLVTVMFIEMITFTYLFDAFFRSFVQVMEDAAQEVVSHIAPHLVLRPRDVALKVFEDDLLLFPLNKLEEKIIHVKLLKAKLVRYFFETLTAMVLIFVVANITGIFYFMTNPAIAATTIMFTVFTNSAAVCRLCFIGQNFTDKVK</sequence>
<gene>
    <name evidence="2" type="ORF">Hamer_G026381</name>
</gene>
<feature type="non-terminal residue" evidence="2">
    <location>
        <position position="1"/>
    </location>
</feature>
<evidence type="ECO:0000256" key="1">
    <source>
        <dbReference type="SAM" id="Phobius"/>
    </source>
</evidence>
<dbReference type="AlphaFoldDB" id="A0A8J5T3U0"/>
<feature type="transmembrane region" description="Helical" evidence="1">
    <location>
        <begin position="161"/>
        <end position="182"/>
    </location>
</feature>
<keyword evidence="1" id="KW-0812">Transmembrane</keyword>
<feature type="transmembrane region" description="Helical" evidence="1">
    <location>
        <begin position="46"/>
        <end position="65"/>
    </location>
</feature>
<protein>
    <submittedName>
        <fullName evidence="2">Uncharacterized protein</fullName>
    </submittedName>
</protein>
<keyword evidence="1" id="KW-0472">Membrane</keyword>
<feature type="transmembrane region" description="Helical" evidence="1">
    <location>
        <begin position="14"/>
        <end position="34"/>
    </location>
</feature>
<evidence type="ECO:0000313" key="3">
    <source>
        <dbReference type="Proteomes" id="UP000747542"/>
    </source>
</evidence>
<name>A0A8J5T3U0_HOMAM</name>
<dbReference type="Proteomes" id="UP000747542">
    <property type="component" value="Unassembled WGS sequence"/>
</dbReference>
<comment type="caution">
    <text evidence="2">The sequence shown here is derived from an EMBL/GenBank/DDBJ whole genome shotgun (WGS) entry which is preliminary data.</text>
</comment>
<accession>A0A8J5T3U0</accession>
<evidence type="ECO:0000313" key="2">
    <source>
        <dbReference type="EMBL" id="KAG7172485.1"/>
    </source>
</evidence>